<evidence type="ECO:0008006" key="3">
    <source>
        <dbReference type="Google" id="ProtNLM"/>
    </source>
</evidence>
<evidence type="ECO:0000313" key="2">
    <source>
        <dbReference type="Proteomes" id="UP001320513"/>
    </source>
</evidence>
<organism evidence="1 2">
    <name type="scientific">Pseudomonas maioricensis</name>
    <dbReference type="NCBI Taxonomy" id="1766623"/>
    <lineage>
        <taxon>Bacteria</taxon>
        <taxon>Pseudomonadati</taxon>
        <taxon>Pseudomonadota</taxon>
        <taxon>Gammaproteobacteria</taxon>
        <taxon>Pseudomonadales</taxon>
        <taxon>Pseudomonadaceae</taxon>
        <taxon>Pseudomonas</taxon>
    </lineage>
</organism>
<dbReference type="Proteomes" id="UP001320513">
    <property type="component" value="Unassembled WGS sequence"/>
</dbReference>
<protein>
    <recommendedName>
        <fullName evidence="3">TIGR02646 family protein</fullName>
    </recommendedName>
</protein>
<dbReference type="EMBL" id="LOHG01000006">
    <property type="protein sequence ID" value="MCI8210250.1"/>
    <property type="molecule type" value="Genomic_DNA"/>
</dbReference>
<gene>
    <name evidence="1" type="ORF">AUC61_11945</name>
</gene>
<evidence type="ECO:0000313" key="1">
    <source>
        <dbReference type="EMBL" id="MCI8210250.1"/>
    </source>
</evidence>
<proteinExistence type="predicted"/>
<comment type="caution">
    <text evidence="1">The sequence shown here is derived from an EMBL/GenBank/DDBJ whole genome shotgun (WGS) entry which is preliminary data.</text>
</comment>
<reference evidence="1 2" key="1">
    <citation type="submission" date="2015-12" db="EMBL/GenBank/DDBJ databases">
        <title>Phylogenomics in the description of a new species in the Pseudomonas syringae group.</title>
        <authorList>
            <person name="Busquets A."/>
            <person name="Gomila M."/>
            <person name="Beiki F."/>
            <person name="Rahimian H."/>
            <person name="Mulet M."/>
            <person name="Sanchez D."/>
            <person name="Garcia-Valdes E."/>
            <person name="Lalucat J."/>
        </authorList>
    </citation>
    <scope>NUCLEOTIDE SEQUENCE [LARGE SCALE GENOMIC DNA]</scope>
    <source>
        <strain evidence="1 2">S25</strain>
    </source>
</reference>
<sequence length="289" mass="33144">MIRYPISEAELVTRINKQSKNWIKRAKERTQAYIEADRYTDQSEFWGQIKQVYIDLQHEKCAYCETKLQGAVLASKVHEVEHYRPKSSIKAWPNKKVEYWKDFNPDWATGKASAKGYYRLAYHHLNYAIACTRCNSTLKSNYFPVRGPRDFESASPTTMQGESALLLYPVSSVDTDDPEHIITFDGVLAVPVNKHGPAYERAMTNIEFFQLNHQDLTSRRAECIRDVWIALTMADSMPAHRAMAEKAISSLCSPQSQFSSCVNAYRQLFQSDREKADEMAKLIIQALPA</sequence>
<name>A0ABS9ZI46_9PSED</name>
<accession>A0ABS9ZI46</accession>
<keyword evidence="2" id="KW-1185">Reference proteome</keyword>
<dbReference type="RefSeq" id="WP_243246293.1">
    <property type="nucleotide sequence ID" value="NZ_LOHG01000006.1"/>
</dbReference>